<dbReference type="AlphaFoldDB" id="A0A2V1E948"/>
<dbReference type="EMBL" id="KZ805307">
    <property type="protein sequence ID" value="PVI06692.1"/>
    <property type="molecule type" value="Genomic_DNA"/>
</dbReference>
<evidence type="ECO:0000313" key="1">
    <source>
        <dbReference type="EMBL" id="PVI06692.1"/>
    </source>
</evidence>
<reference evidence="1 2" key="1">
    <citation type="journal article" date="2018" name="Sci. Rep.">
        <title>Comparative genomics provides insights into the lifestyle and reveals functional heterogeneity of dark septate endophytic fungi.</title>
        <authorList>
            <person name="Knapp D.G."/>
            <person name="Nemeth J.B."/>
            <person name="Barry K."/>
            <person name="Hainaut M."/>
            <person name="Henrissat B."/>
            <person name="Johnson J."/>
            <person name="Kuo A."/>
            <person name="Lim J.H.P."/>
            <person name="Lipzen A."/>
            <person name="Nolan M."/>
            <person name="Ohm R.A."/>
            <person name="Tamas L."/>
            <person name="Grigoriev I.V."/>
            <person name="Spatafora J.W."/>
            <person name="Nagy L.G."/>
            <person name="Kovacs G.M."/>
        </authorList>
    </citation>
    <scope>NUCLEOTIDE SEQUENCE [LARGE SCALE GENOMIC DNA]</scope>
    <source>
        <strain evidence="1 2">DSE2036</strain>
    </source>
</reference>
<organism evidence="1 2">
    <name type="scientific">Periconia macrospinosa</name>
    <dbReference type="NCBI Taxonomy" id="97972"/>
    <lineage>
        <taxon>Eukaryota</taxon>
        <taxon>Fungi</taxon>
        <taxon>Dikarya</taxon>
        <taxon>Ascomycota</taxon>
        <taxon>Pezizomycotina</taxon>
        <taxon>Dothideomycetes</taxon>
        <taxon>Pleosporomycetidae</taxon>
        <taxon>Pleosporales</taxon>
        <taxon>Massarineae</taxon>
        <taxon>Periconiaceae</taxon>
        <taxon>Periconia</taxon>
    </lineage>
</organism>
<protein>
    <submittedName>
        <fullName evidence="1">Uncharacterized protein</fullName>
    </submittedName>
</protein>
<gene>
    <name evidence="1" type="ORF">DM02DRAFT_405086</name>
</gene>
<name>A0A2V1E948_9PLEO</name>
<accession>A0A2V1E948</accession>
<dbReference type="Proteomes" id="UP000244855">
    <property type="component" value="Unassembled WGS sequence"/>
</dbReference>
<sequence>MGPSMHPLFEPLVLCRSFEVLLSAVVAWVRVLPAMESVYPTMSWVGHPPPSLLLSRPPAPISLLLCFPFFLPTHSSFTLPSPTLHRPSISHHRLIGASTLPSTAVIPGPPTYPSSHPACLEPL</sequence>
<keyword evidence="2" id="KW-1185">Reference proteome</keyword>
<proteinExistence type="predicted"/>
<evidence type="ECO:0000313" key="2">
    <source>
        <dbReference type="Proteomes" id="UP000244855"/>
    </source>
</evidence>